<keyword evidence="2" id="KW-0732">Signal</keyword>
<dbReference type="AlphaFoldDB" id="A0A3R5Q222"/>
<protein>
    <recommendedName>
        <fullName evidence="5">WAP domain-containing protein</fullName>
    </recommendedName>
</protein>
<keyword evidence="4" id="KW-1185">Reference proteome</keyword>
<sequence>MTRLHVIVLIGAIAFSSGSYLRKRNRECGSECIRDEHCDQGSVCERTTDRCRRHICVKKILEVPQVIVDTQPIRGDVYEERDQKLAVSPLDLPIPMSPLGRSDIGKNGKKPWLIDPNISTLTKTVNPQIASENTLRGSMNDDLLQICINNCLMRSTCQQGTDCRFPCETSCLNELSNVNLTPSLSKSSIVPLELGPNGEILQASTKTKILGNLDTEFLSVNQQDEINHMGQNEMVSSIKPIGSYISSDSLGSQKEINDYALTDSPGNKNVVAPVQSIDKYVPNDSTGPKEGVPFVKTIDNYISNDLQDHKVVMNRFTNVKTSDGLGRGFVDRNGNVQQIDPISLGKQTHTYDPKDSTGKKEIPQSNPIIKSDHSILIDPNFGKITKFETSNGGFVNEMDKHHSGSNNADLLNICIDNCVVTSRCVENDCRPGCKNLCLNELPLINTKPSLPEVQEVFLQHDQMNQNVHVGTGREVVGEFITDMVSINKDTGREIVHQGNPVDTYVQQDLPVQKLAGGGRGGDLVHKSQLQKVEHFSQGQLTDDFIPQDVNADVMFDTLATSKNVGLLQICIDNCLARIVCLQGTDCSLGCKNICLNELPNTEFNPSLPKGSVVPFVDGQNAEIIHAEGKKVLTSNSGIHGVQAIHIDPNSGTLTSMFKSSVDQSSPVNFVDAYVPNNLQGHKEVVAPVKTTDTYVQENLKEQNGVKPILKPFESVNQHELPEHTEVVNRLTQVITSNGQRVGLVHNRHVQQHDNFSPVEKIDNYVPTDVSGQEILTSNPVLHNQQKILIDPNSGAIATTLHNSVGKSYGNQQVQQHIITNDQIVLDQNTGTVNQLVEHVEGDRLVTNHQVNQFDQKSPVEPIDMYIPNNAQKIPSVGKLQKPILPLISNGPFGNNRNGHKIPNIGKKLQKPILPLFSKGNNKSKCNRDCPRGRVCATRRGRSVCIRKKLGNNYRKM</sequence>
<evidence type="ECO:0000256" key="1">
    <source>
        <dbReference type="SAM" id="MobiDB-lite"/>
    </source>
</evidence>
<dbReference type="EMBL" id="KV604377">
    <property type="protein sequence ID" value="OPL20595.1"/>
    <property type="molecule type" value="Genomic_DNA"/>
</dbReference>
<name>A0A3R5Q222_MYTGA</name>
<gene>
    <name evidence="3" type="ORF">AM593_06553</name>
</gene>
<feature type="non-terminal residue" evidence="3">
    <location>
        <position position="1"/>
    </location>
</feature>
<evidence type="ECO:0008006" key="5">
    <source>
        <dbReference type="Google" id="ProtNLM"/>
    </source>
</evidence>
<evidence type="ECO:0000313" key="3">
    <source>
        <dbReference type="EMBL" id="OPL20595.1"/>
    </source>
</evidence>
<evidence type="ECO:0000256" key="2">
    <source>
        <dbReference type="SAM" id="SignalP"/>
    </source>
</evidence>
<proteinExistence type="predicted"/>
<accession>A0A3R5Q222</accession>
<feature type="region of interest" description="Disordered" evidence="1">
    <location>
        <begin position="346"/>
        <end position="365"/>
    </location>
</feature>
<feature type="chain" id="PRO_5018543686" description="WAP domain-containing protein" evidence="2">
    <location>
        <begin position="19"/>
        <end position="956"/>
    </location>
</feature>
<organism evidence="3 4">
    <name type="scientific">Mytilus galloprovincialis</name>
    <name type="common">Mediterranean mussel</name>
    <dbReference type="NCBI Taxonomy" id="29158"/>
    <lineage>
        <taxon>Eukaryota</taxon>
        <taxon>Metazoa</taxon>
        <taxon>Spiralia</taxon>
        <taxon>Lophotrochozoa</taxon>
        <taxon>Mollusca</taxon>
        <taxon>Bivalvia</taxon>
        <taxon>Autobranchia</taxon>
        <taxon>Pteriomorphia</taxon>
        <taxon>Mytilida</taxon>
        <taxon>Mytiloidea</taxon>
        <taxon>Mytilidae</taxon>
        <taxon>Mytilinae</taxon>
        <taxon>Mytilus</taxon>
    </lineage>
</organism>
<feature type="signal peptide" evidence="2">
    <location>
        <begin position="1"/>
        <end position="18"/>
    </location>
</feature>
<reference evidence="3 4" key="1">
    <citation type="journal article" date="2016" name="PLoS ONE">
        <title>A First Insight into the Genome of the Filter-Feeder Mussel Mytilus galloprovincialis.</title>
        <authorList>
            <person name="Murgarella M."/>
            <person name="Puiu D."/>
            <person name="Novoa B."/>
            <person name="Figueras A."/>
            <person name="Posada D."/>
            <person name="Canchaya C."/>
        </authorList>
    </citation>
    <scope>NUCLEOTIDE SEQUENCE [LARGE SCALE GENOMIC DNA]</scope>
    <source>
        <tissue evidence="3">Muscle</tissue>
    </source>
</reference>
<evidence type="ECO:0000313" key="4">
    <source>
        <dbReference type="Proteomes" id="UP000266721"/>
    </source>
</evidence>
<dbReference type="Proteomes" id="UP000266721">
    <property type="component" value="Unassembled WGS sequence"/>
</dbReference>
<feature type="compositionally biased region" description="Basic and acidic residues" evidence="1">
    <location>
        <begin position="349"/>
        <end position="362"/>
    </location>
</feature>